<evidence type="ECO:0000313" key="2">
    <source>
        <dbReference type="EMBL" id="PGZ04902.1"/>
    </source>
</evidence>
<evidence type="ECO:0000313" key="4">
    <source>
        <dbReference type="Proteomes" id="UP000223445"/>
    </source>
</evidence>
<name>A0A9X6YIK7_BACTU</name>
<organism evidence="1 3">
    <name type="scientific">Bacillus thuringiensis</name>
    <dbReference type="NCBI Taxonomy" id="1428"/>
    <lineage>
        <taxon>Bacteria</taxon>
        <taxon>Bacillati</taxon>
        <taxon>Bacillota</taxon>
        <taxon>Bacilli</taxon>
        <taxon>Bacillales</taxon>
        <taxon>Bacillaceae</taxon>
        <taxon>Bacillus</taxon>
        <taxon>Bacillus cereus group</taxon>
    </lineage>
</organism>
<evidence type="ECO:0000313" key="1">
    <source>
        <dbReference type="EMBL" id="PED16330.1"/>
    </source>
</evidence>
<dbReference type="EMBL" id="NVMD01000002">
    <property type="protein sequence ID" value="PED16330.1"/>
    <property type="molecule type" value="Genomic_DNA"/>
</dbReference>
<dbReference type="AlphaFoldDB" id="A0A9X6YIK7"/>
<dbReference type="Proteomes" id="UP000223445">
    <property type="component" value="Unassembled WGS sequence"/>
</dbReference>
<protein>
    <submittedName>
        <fullName evidence="1">Uncharacterized protein</fullName>
    </submittedName>
</protein>
<dbReference type="RefSeq" id="WP_097876910.1">
    <property type="nucleotide sequence ID" value="NZ_NUIV01000047.1"/>
</dbReference>
<dbReference type="EMBL" id="NUPM01000005">
    <property type="protein sequence ID" value="PGZ04902.1"/>
    <property type="molecule type" value="Genomic_DNA"/>
</dbReference>
<accession>A0A9X6YIK7</accession>
<sequence>MKHDLKEIKNIVRLLEEMKKHGSLIESSVVLLPYLQSALQIAEGFEITLEVISGIEDDMDNFLRAKSTLQSGVK</sequence>
<proteinExistence type="predicted"/>
<evidence type="ECO:0000313" key="3">
    <source>
        <dbReference type="Proteomes" id="UP000220127"/>
    </source>
</evidence>
<dbReference type="Proteomes" id="UP000220127">
    <property type="component" value="Unassembled WGS sequence"/>
</dbReference>
<reference evidence="3 4" key="1">
    <citation type="submission" date="2017-09" db="EMBL/GenBank/DDBJ databases">
        <title>Large-scale bioinformatics analysis of Bacillus genomes uncovers conserved roles of natural products in bacterial physiology.</title>
        <authorList>
            <consortium name="Agbiome Team Llc"/>
            <person name="Bleich R.M."/>
            <person name="Grubbs K.J."/>
            <person name="Santa Maria K.C."/>
            <person name="Allen S.E."/>
            <person name="Farag S."/>
            <person name="Shank E.A."/>
            <person name="Bowers A."/>
        </authorList>
    </citation>
    <scope>NUCLEOTIDE SEQUENCE [LARGE SCALE GENOMIC DNA]</scope>
    <source>
        <strain evidence="2 4">AFS030179</strain>
        <strain evidence="1 3">AFS094940</strain>
    </source>
</reference>
<comment type="caution">
    <text evidence="1">The sequence shown here is derived from an EMBL/GenBank/DDBJ whole genome shotgun (WGS) entry which is preliminary data.</text>
</comment>
<gene>
    <name evidence="2" type="ORF">COE48_04800</name>
    <name evidence="1" type="ORF">CON01_00340</name>
</gene>